<dbReference type="RefSeq" id="WP_046575208.1">
    <property type="nucleotide sequence ID" value="NZ_CP010429.1"/>
</dbReference>
<keyword evidence="2 4" id="KW-0547">Nucleotide-binding</keyword>
<sequence length="366" mass="42442">MPVFTLGIEEEFQTIDPNTGELRSHMSKIVDGGQIVLHERVKAEMHQAVVEVGTNICTNIQEARQEVTYLRQMIIELAEKQNLKIAAAGTHPFSDWQEQLITPNERYDRLIEELRDVARSNLIFGLHVHVGIESRNEGIQIMNAVRYFLPHIYALSTNSPFWRGRNTGFKSYRSKVFDKFPRTGIPDYFSSAAEYDEYIELLVKTGCIDNGKKIWWDIRLHPFFDTIEFRICDVPMRVDETICLAAIMQALVAKIYKLHKQNLNFRPYRRILINENKWRAARYGIEGKLIDFGKQEEVPTHQLIHELLTFIDDVVDELGSRAECEYVLKILEMGTGADRQLAVFQQTNDLKQVVNYIVEETSFGIR</sequence>
<dbReference type="EC" id="6.3.2.2" evidence="4"/>
<dbReference type="EMBL" id="CP010429">
    <property type="protein sequence ID" value="AKD56275.1"/>
    <property type="molecule type" value="Genomic_DNA"/>
</dbReference>
<dbReference type="InterPro" id="IPR050141">
    <property type="entry name" value="GCL_type2/YbdK_subfam"/>
</dbReference>
<dbReference type="Gene3D" id="3.30.590.20">
    <property type="match status" value="1"/>
</dbReference>
<dbReference type="HAMAP" id="MF_01609">
    <property type="entry name" value="Glu_cys_ligase_2"/>
    <property type="match status" value="1"/>
</dbReference>
<dbReference type="PATRIC" id="fig|1379870.5.peg.3599"/>
<name>A0A0E3ZX94_9BACT</name>
<organism evidence="5 6">
    <name type="scientific">Spirosoma radiotolerans</name>
    <dbReference type="NCBI Taxonomy" id="1379870"/>
    <lineage>
        <taxon>Bacteria</taxon>
        <taxon>Pseudomonadati</taxon>
        <taxon>Bacteroidota</taxon>
        <taxon>Cytophagia</taxon>
        <taxon>Cytophagales</taxon>
        <taxon>Cytophagaceae</taxon>
        <taxon>Spirosoma</taxon>
    </lineage>
</organism>
<evidence type="ECO:0000256" key="4">
    <source>
        <dbReference type="HAMAP-Rule" id="MF_01609"/>
    </source>
</evidence>
<dbReference type="GO" id="GO:0005524">
    <property type="term" value="F:ATP binding"/>
    <property type="evidence" value="ECO:0007669"/>
    <property type="project" value="UniProtKB-KW"/>
</dbReference>
<dbReference type="STRING" id="1379870.SD10_16575"/>
<dbReference type="Proteomes" id="UP000033054">
    <property type="component" value="Chromosome"/>
</dbReference>
<dbReference type="InterPro" id="IPR014746">
    <property type="entry name" value="Gln_synth/guanido_kin_cat_dom"/>
</dbReference>
<dbReference type="NCBIfam" id="TIGR02050">
    <property type="entry name" value="gshA_cyan_rel"/>
    <property type="match status" value="1"/>
</dbReference>
<keyword evidence="3 4" id="KW-0067">ATP-binding</keyword>
<dbReference type="InterPro" id="IPR011793">
    <property type="entry name" value="YbdK"/>
</dbReference>
<dbReference type="HOGENOM" id="CLU_044848_1_0_10"/>
<proteinExistence type="inferred from homology"/>
<dbReference type="OrthoDB" id="9769628at2"/>
<comment type="catalytic activity">
    <reaction evidence="4">
        <text>L-cysteine + L-glutamate + ATP = gamma-L-glutamyl-L-cysteine + ADP + phosphate + H(+)</text>
        <dbReference type="Rhea" id="RHEA:13285"/>
        <dbReference type="ChEBI" id="CHEBI:15378"/>
        <dbReference type="ChEBI" id="CHEBI:29985"/>
        <dbReference type="ChEBI" id="CHEBI:30616"/>
        <dbReference type="ChEBI" id="CHEBI:35235"/>
        <dbReference type="ChEBI" id="CHEBI:43474"/>
        <dbReference type="ChEBI" id="CHEBI:58173"/>
        <dbReference type="ChEBI" id="CHEBI:456216"/>
        <dbReference type="EC" id="6.3.2.2"/>
    </reaction>
</comment>
<gene>
    <name evidence="5" type="ORF">SD10_16575</name>
</gene>
<comment type="function">
    <text evidence="4">ATP-dependent carboxylate-amine ligase which exhibits weak glutamate--cysteine ligase activity.</text>
</comment>
<evidence type="ECO:0000313" key="5">
    <source>
        <dbReference type="EMBL" id="AKD56275.1"/>
    </source>
</evidence>
<dbReference type="GO" id="GO:0042398">
    <property type="term" value="P:modified amino acid biosynthetic process"/>
    <property type="evidence" value="ECO:0007669"/>
    <property type="project" value="InterPro"/>
</dbReference>
<dbReference type="InterPro" id="IPR006336">
    <property type="entry name" value="GCS2"/>
</dbReference>
<evidence type="ECO:0000256" key="2">
    <source>
        <dbReference type="ARBA" id="ARBA00022741"/>
    </source>
</evidence>
<dbReference type="Pfam" id="PF04107">
    <property type="entry name" value="GCS2"/>
    <property type="match status" value="1"/>
</dbReference>
<keyword evidence="6" id="KW-1185">Reference proteome</keyword>
<evidence type="ECO:0000256" key="3">
    <source>
        <dbReference type="ARBA" id="ARBA00022840"/>
    </source>
</evidence>
<dbReference type="PANTHER" id="PTHR36510:SF1">
    <property type="entry name" value="GLUTAMATE--CYSTEINE LIGASE 2-RELATED"/>
    <property type="match status" value="1"/>
</dbReference>
<dbReference type="SUPFAM" id="SSF55931">
    <property type="entry name" value="Glutamine synthetase/guanido kinase"/>
    <property type="match status" value="1"/>
</dbReference>
<accession>A0A0E3ZX94</accession>
<reference evidence="5 6" key="1">
    <citation type="journal article" date="2014" name="Curr. Microbiol.">
        <title>Spirosoma radiotolerans sp. nov., a gamma-radiation-resistant bacterium isolated from gamma ray-irradiated soil.</title>
        <authorList>
            <person name="Lee J.J."/>
            <person name="Srinivasan S."/>
            <person name="Lim S."/>
            <person name="Joe M."/>
            <person name="Im S."/>
            <person name="Bae S.I."/>
            <person name="Park K.R."/>
            <person name="Han J.H."/>
            <person name="Park S.H."/>
            <person name="Joo B.M."/>
            <person name="Park S.J."/>
            <person name="Kim M.K."/>
        </authorList>
    </citation>
    <scope>NUCLEOTIDE SEQUENCE [LARGE SCALE GENOMIC DNA]</scope>
    <source>
        <strain evidence="5 6">DG5A</strain>
    </source>
</reference>
<evidence type="ECO:0000313" key="6">
    <source>
        <dbReference type="Proteomes" id="UP000033054"/>
    </source>
</evidence>
<dbReference type="AlphaFoldDB" id="A0A0E3ZX94"/>
<dbReference type="NCBIfam" id="NF010039">
    <property type="entry name" value="PRK13515.1"/>
    <property type="match status" value="1"/>
</dbReference>
<dbReference type="PANTHER" id="PTHR36510">
    <property type="entry name" value="GLUTAMATE--CYSTEINE LIGASE 2-RELATED"/>
    <property type="match status" value="1"/>
</dbReference>
<dbReference type="KEGG" id="srd:SD10_16575"/>
<protein>
    <recommendedName>
        <fullName evidence="4">Putative glutamate--cysteine ligase 2</fullName>
        <ecNumber evidence="4">6.3.2.2</ecNumber>
    </recommendedName>
    <alternativeName>
        <fullName evidence="4">Gamma-glutamylcysteine synthetase 2</fullName>
        <shortName evidence="4">GCS 2</shortName>
        <shortName evidence="4">Gamma-GCS 2</shortName>
    </alternativeName>
</protein>
<dbReference type="GO" id="GO:0004357">
    <property type="term" value="F:glutamate-cysteine ligase activity"/>
    <property type="evidence" value="ECO:0007669"/>
    <property type="project" value="UniProtKB-EC"/>
</dbReference>
<evidence type="ECO:0000256" key="1">
    <source>
        <dbReference type="ARBA" id="ARBA00022598"/>
    </source>
</evidence>
<comment type="similarity">
    <text evidence="4">Belongs to the glutamate--cysteine ligase type 2 family. YbdK subfamily.</text>
</comment>
<keyword evidence="1 4" id="KW-0436">Ligase</keyword>